<name>A0A0A1TAP2_9HYPO</name>
<dbReference type="OrthoDB" id="5426775at2759"/>
<gene>
    <name evidence="3" type="ORF">VHEMI03255</name>
</gene>
<keyword evidence="4" id="KW-1185">Reference proteome</keyword>
<protein>
    <recommendedName>
        <fullName evidence="2">DUF7924 domain-containing protein</fullName>
    </recommendedName>
</protein>
<evidence type="ECO:0000256" key="1">
    <source>
        <dbReference type="SAM" id="MobiDB-lite"/>
    </source>
</evidence>
<organism evidence="3 4">
    <name type="scientific">[Torrubiella] hemipterigena</name>
    <dbReference type="NCBI Taxonomy" id="1531966"/>
    <lineage>
        <taxon>Eukaryota</taxon>
        <taxon>Fungi</taxon>
        <taxon>Dikarya</taxon>
        <taxon>Ascomycota</taxon>
        <taxon>Pezizomycotina</taxon>
        <taxon>Sordariomycetes</taxon>
        <taxon>Hypocreomycetidae</taxon>
        <taxon>Hypocreales</taxon>
        <taxon>Clavicipitaceae</taxon>
        <taxon>Clavicipitaceae incertae sedis</taxon>
        <taxon>'Torrubiella' clade</taxon>
    </lineage>
</organism>
<feature type="compositionally biased region" description="Basic and acidic residues" evidence="1">
    <location>
        <begin position="1"/>
        <end position="10"/>
    </location>
</feature>
<feature type="domain" description="DUF7924" evidence="2">
    <location>
        <begin position="232"/>
        <end position="415"/>
    </location>
</feature>
<reference evidence="3 4" key="1">
    <citation type="journal article" date="2015" name="Genome Announc.">
        <title>Draft Genome Sequence and Gene Annotation of the Entomopathogenic Fungus Verticillium hemipterigenum.</title>
        <authorList>
            <person name="Horn F."/>
            <person name="Habel A."/>
            <person name="Scharf D.H."/>
            <person name="Dworschak J."/>
            <person name="Brakhage A.A."/>
            <person name="Guthke R."/>
            <person name="Hertweck C."/>
            <person name="Linde J."/>
        </authorList>
    </citation>
    <scope>NUCLEOTIDE SEQUENCE [LARGE SCALE GENOMIC DNA]</scope>
</reference>
<evidence type="ECO:0000259" key="2">
    <source>
        <dbReference type="Pfam" id="PF25545"/>
    </source>
</evidence>
<dbReference type="PANTHER" id="PTHR42470">
    <property type="entry name" value="VAST DOMAIN-CONTAINING PROTEIN"/>
    <property type="match status" value="1"/>
</dbReference>
<feature type="compositionally biased region" description="Basic and acidic residues" evidence="1">
    <location>
        <begin position="19"/>
        <end position="39"/>
    </location>
</feature>
<accession>A0A0A1TAP2</accession>
<dbReference type="AlphaFoldDB" id="A0A0A1TAP2"/>
<feature type="region of interest" description="Disordered" evidence="1">
    <location>
        <begin position="1"/>
        <end position="48"/>
    </location>
</feature>
<evidence type="ECO:0000313" key="4">
    <source>
        <dbReference type="Proteomes" id="UP000039046"/>
    </source>
</evidence>
<sequence>MSSLLDRPDQSTRLSDSYETDKLRKRYQSEESQPRDAKRQKVQQQPPTCPVYKPFESFIFDWLNQTTCLRRRRCSESTLYPPPTTRHYIARSLRSMNSSQQESQAIDQPPLPRSIASLQSAGGGFLQTGQSSPSRSLGSNSSTSLVMQNGYRDSNLYHNGIYMMSTNEPIPDEIAALTTRMGHARHSPEPDRKQLLQSAFYTTMVDGCAEADVSNYFKGYIQQNNHLSHQTAAVSENLPMAADWQVNRENPGRFRTSKPKPDILYGYNTRHGFKDHRVHLASLGRNMSSDGSQLVFPFLVVELKAQGPAGSQGSLWVAENQVLGAASTCTSMVSYLNDQLRSPKYIETATFSVAMSNTEARLYISWEKEKFEYYTHRYRSFALADPQHLIEFRRYVRNIIDWGYNERLDTIRHALDLFQENTVNSRAKSD</sequence>
<feature type="region of interest" description="Disordered" evidence="1">
    <location>
        <begin position="95"/>
        <end position="145"/>
    </location>
</feature>
<feature type="compositionally biased region" description="Low complexity" evidence="1">
    <location>
        <begin position="131"/>
        <end position="144"/>
    </location>
</feature>
<dbReference type="EMBL" id="CDHN01000002">
    <property type="protein sequence ID" value="CEJ83775.1"/>
    <property type="molecule type" value="Genomic_DNA"/>
</dbReference>
<dbReference type="STRING" id="1531966.A0A0A1TAP2"/>
<dbReference type="InterPro" id="IPR057684">
    <property type="entry name" value="DUF7924"/>
</dbReference>
<evidence type="ECO:0000313" key="3">
    <source>
        <dbReference type="EMBL" id="CEJ83775.1"/>
    </source>
</evidence>
<feature type="compositionally biased region" description="Polar residues" evidence="1">
    <location>
        <begin position="95"/>
        <end position="106"/>
    </location>
</feature>
<proteinExistence type="predicted"/>
<dbReference type="Proteomes" id="UP000039046">
    <property type="component" value="Unassembled WGS sequence"/>
</dbReference>
<dbReference type="Pfam" id="PF25545">
    <property type="entry name" value="DUF7924"/>
    <property type="match status" value="1"/>
</dbReference>
<dbReference type="PANTHER" id="PTHR42470:SF1">
    <property type="entry name" value="VAST DOMAIN-CONTAINING PROTEIN"/>
    <property type="match status" value="1"/>
</dbReference>